<dbReference type="InterPro" id="IPR048958">
    <property type="entry name" value="Polysacc_lyase_14"/>
</dbReference>
<evidence type="ECO:0000256" key="1">
    <source>
        <dbReference type="SAM" id="SignalP"/>
    </source>
</evidence>
<protein>
    <recommendedName>
        <fullName evidence="2">Polysaccharide lyase 14 domain-containing protein</fullName>
    </recommendedName>
</protein>
<dbReference type="EMBL" id="MCGN01000005">
    <property type="protein sequence ID" value="ORY96287.1"/>
    <property type="molecule type" value="Genomic_DNA"/>
</dbReference>
<dbReference type="PANTHER" id="PTHR40124">
    <property type="match status" value="1"/>
</dbReference>
<dbReference type="InParanoid" id="A0A1X2HBY7"/>
<dbReference type="Gene3D" id="2.60.120.200">
    <property type="match status" value="1"/>
</dbReference>
<gene>
    <name evidence="3" type="ORF">BCR43DRAFT_270553</name>
</gene>
<name>A0A1X2HBY7_SYNRA</name>
<feature type="signal peptide" evidence="1">
    <location>
        <begin position="1"/>
        <end position="19"/>
    </location>
</feature>
<evidence type="ECO:0000313" key="3">
    <source>
        <dbReference type="EMBL" id="ORY96287.1"/>
    </source>
</evidence>
<comment type="caution">
    <text evidence="3">The sequence shown here is derived from an EMBL/GenBank/DDBJ whole genome shotgun (WGS) entry which is preliminary data.</text>
</comment>
<keyword evidence="1" id="KW-0732">Signal</keyword>
<keyword evidence="4" id="KW-1185">Reference proteome</keyword>
<dbReference type="Proteomes" id="UP000242180">
    <property type="component" value="Unassembled WGS sequence"/>
</dbReference>
<dbReference type="PANTHER" id="PTHR40124:SF1">
    <property type="entry name" value="DISAGGREGATASE RELATED REPEAT PROTEIN"/>
    <property type="match status" value="1"/>
</dbReference>
<proteinExistence type="predicted"/>
<dbReference type="AlphaFoldDB" id="A0A1X2HBY7"/>
<accession>A0A1X2HBY7</accession>
<dbReference type="OrthoDB" id="2395160at2759"/>
<dbReference type="OMA" id="KETWSAP"/>
<feature type="domain" description="Polysaccharide lyase 14" evidence="2">
    <location>
        <begin position="77"/>
        <end position="280"/>
    </location>
</feature>
<organism evidence="3 4">
    <name type="scientific">Syncephalastrum racemosum</name>
    <name type="common">Filamentous fungus</name>
    <dbReference type="NCBI Taxonomy" id="13706"/>
    <lineage>
        <taxon>Eukaryota</taxon>
        <taxon>Fungi</taxon>
        <taxon>Fungi incertae sedis</taxon>
        <taxon>Mucoromycota</taxon>
        <taxon>Mucoromycotina</taxon>
        <taxon>Mucoromycetes</taxon>
        <taxon>Mucorales</taxon>
        <taxon>Syncephalastraceae</taxon>
        <taxon>Syncephalastrum</taxon>
    </lineage>
</organism>
<evidence type="ECO:0000313" key="4">
    <source>
        <dbReference type="Proteomes" id="UP000242180"/>
    </source>
</evidence>
<reference evidence="3 4" key="1">
    <citation type="submission" date="2016-07" db="EMBL/GenBank/DDBJ databases">
        <title>Pervasive Adenine N6-methylation of Active Genes in Fungi.</title>
        <authorList>
            <consortium name="DOE Joint Genome Institute"/>
            <person name="Mondo S.J."/>
            <person name="Dannebaum R.O."/>
            <person name="Kuo R.C."/>
            <person name="Labutti K."/>
            <person name="Haridas S."/>
            <person name="Kuo A."/>
            <person name="Salamov A."/>
            <person name="Ahrendt S.R."/>
            <person name="Lipzen A."/>
            <person name="Sullivan W."/>
            <person name="Andreopoulos W.B."/>
            <person name="Clum A."/>
            <person name="Lindquist E."/>
            <person name="Daum C."/>
            <person name="Ramamoorthy G.K."/>
            <person name="Gryganskyi A."/>
            <person name="Culley D."/>
            <person name="Magnuson J.K."/>
            <person name="James T.Y."/>
            <person name="O'Malley M.A."/>
            <person name="Stajich J.E."/>
            <person name="Spatafora J.W."/>
            <person name="Visel A."/>
            <person name="Grigoriev I.V."/>
        </authorList>
    </citation>
    <scope>NUCLEOTIDE SEQUENCE [LARGE SCALE GENOMIC DNA]</scope>
    <source>
        <strain evidence="3 4">NRRL 2496</strain>
    </source>
</reference>
<dbReference type="Pfam" id="PF21294">
    <property type="entry name" value="Polysacc_lyase_14"/>
    <property type="match status" value="1"/>
</dbReference>
<evidence type="ECO:0000259" key="2">
    <source>
        <dbReference type="Pfam" id="PF21294"/>
    </source>
</evidence>
<feature type="chain" id="PRO_5012552646" description="Polysaccharide lyase 14 domain-containing protein" evidence="1">
    <location>
        <begin position="20"/>
        <end position="286"/>
    </location>
</feature>
<dbReference type="STRING" id="13706.A0A1X2HBY7"/>
<sequence>MITPRLALLLGASLVAVSGQQLSQRAQELGLKETWSAPMGSNDQGNLKSYLTDQWSLAISYMYGENDVKFVGDPITNNASDTVMEVLYAAGSYAPSGSKSNSGSTGGTEFYTTPDSNNASYDSMLLRYDLAFASNFDWVLGGKLPGLFGGPPGKGCSGGNKADGSNCFSSRLMWRQGGSGEAYAYIPDSNVCSDSNVQCNDEYGVSFSRGVIQFKTNQWTTLEMYVKVNNASKSDGILQVWQDGSLKINQQNLQYRTSNAVALTSMMFSTFFGGGSTNSARATSSN</sequence>